<keyword evidence="2 3" id="KW-0808">Transferase</keyword>
<reference evidence="4 5" key="1">
    <citation type="submission" date="2020-06" db="EMBL/GenBank/DDBJ databases">
        <title>Transcriptomic and genomic resources for Thalictrum thalictroides and T. hernandezii: Facilitating candidate gene discovery in an emerging model plant lineage.</title>
        <authorList>
            <person name="Arias T."/>
            <person name="Riano-Pachon D.M."/>
            <person name="Di Stilio V.S."/>
        </authorList>
    </citation>
    <scope>NUCLEOTIDE SEQUENCE [LARGE SCALE GENOMIC DNA]</scope>
    <source>
        <strain evidence="5">cv. WT478/WT964</strain>
        <tissue evidence="4">Leaves</tissue>
    </source>
</reference>
<organism evidence="4 5">
    <name type="scientific">Thalictrum thalictroides</name>
    <name type="common">Rue-anemone</name>
    <name type="synonym">Anemone thalictroides</name>
    <dbReference type="NCBI Taxonomy" id="46969"/>
    <lineage>
        <taxon>Eukaryota</taxon>
        <taxon>Viridiplantae</taxon>
        <taxon>Streptophyta</taxon>
        <taxon>Embryophyta</taxon>
        <taxon>Tracheophyta</taxon>
        <taxon>Spermatophyta</taxon>
        <taxon>Magnoliopsida</taxon>
        <taxon>Ranunculales</taxon>
        <taxon>Ranunculaceae</taxon>
        <taxon>Thalictroideae</taxon>
        <taxon>Thalictrum</taxon>
    </lineage>
</organism>
<dbReference type="PANTHER" id="PTHR48048">
    <property type="entry name" value="GLYCOSYLTRANSFERASE"/>
    <property type="match status" value="1"/>
</dbReference>
<dbReference type="InterPro" id="IPR035595">
    <property type="entry name" value="UDP_glycos_trans_CS"/>
</dbReference>
<dbReference type="Pfam" id="PF00201">
    <property type="entry name" value="UDPGT"/>
    <property type="match status" value="1"/>
</dbReference>
<proteinExistence type="inferred from homology"/>
<dbReference type="OrthoDB" id="5835829at2759"/>
<dbReference type="FunFam" id="3.40.50.2000:FF:000056">
    <property type="entry name" value="Glycosyltransferase"/>
    <property type="match status" value="1"/>
</dbReference>
<evidence type="ECO:0000313" key="5">
    <source>
        <dbReference type="Proteomes" id="UP000554482"/>
    </source>
</evidence>
<evidence type="ECO:0000313" key="4">
    <source>
        <dbReference type="EMBL" id="KAF5185752.1"/>
    </source>
</evidence>
<accession>A0A7J6VN25</accession>
<dbReference type="Gene3D" id="3.40.50.2000">
    <property type="entry name" value="Glycogen Phosphorylase B"/>
    <property type="match status" value="2"/>
</dbReference>
<dbReference type="EMBL" id="JABWDY010030273">
    <property type="protein sequence ID" value="KAF5185752.1"/>
    <property type="molecule type" value="Genomic_DNA"/>
</dbReference>
<evidence type="ECO:0000256" key="3">
    <source>
        <dbReference type="RuleBase" id="RU003718"/>
    </source>
</evidence>
<dbReference type="PANTHER" id="PTHR48048:SF83">
    <property type="entry name" value="GLYCOSYLTRANSFERASE"/>
    <property type="match status" value="1"/>
</dbReference>
<dbReference type="PROSITE" id="PS00375">
    <property type="entry name" value="UDPGT"/>
    <property type="match status" value="1"/>
</dbReference>
<gene>
    <name evidence="4" type="ORF">FRX31_024661</name>
</gene>
<dbReference type="CDD" id="cd03784">
    <property type="entry name" value="GT1_Gtf-like"/>
    <property type="match status" value="1"/>
</dbReference>
<sequence>MPQVKKAITNLISHSNNTSVVFRLVVDMFSTTMIDVANELGIPSYIYYTSCAAYVGVMVDFPTLDSQIEGELLNNTSELNLPSFINPVPTLVFPNTMLNRKDDSYNWIRYHGRRYRDTKGIIVNSFAELESHVVHAFNHIILNIPRVYLVGPSLDLLQVKTQSAESGNRIMRWLDDQPVSSVIFLCFGSVGTLSEAQVKELAIGLERSGQRFLWSLRSPPKKLFDKPSEYSNPEEILPDGFLQRVEGRGLICGWAPQVEILAHKAIGGFVSHCGWNSVLESLWFGVPILTWPLAAEQKVNGFELAKDLGLAVELKDEKDDLVVADVIERGVRSIILEGGGEVRRKVKEMSNKCREAVMEGGSSWSTLGSLIEDLLD</sequence>
<keyword evidence="3" id="KW-0328">Glycosyltransferase</keyword>
<keyword evidence="5" id="KW-1185">Reference proteome</keyword>
<dbReference type="Proteomes" id="UP000554482">
    <property type="component" value="Unassembled WGS sequence"/>
</dbReference>
<dbReference type="AlphaFoldDB" id="A0A7J6VN25"/>
<dbReference type="InterPro" id="IPR002213">
    <property type="entry name" value="UDP_glucos_trans"/>
</dbReference>
<dbReference type="InterPro" id="IPR050481">
    <property type="entry name" value="UDP-glycosyltransf_plant"/>
</dbReference>
<comment type="similarity">
    <text evidence="1 3">Belongs to the UDP-glycosyltransferase family.</text>
</comment>
<name>A0A7J6VN25_THATH</name>
<evidence type="ECO:0000256" key="1">
    <source>
        <dbReference type="ARBA" id="ARBA00009995"/>
    </source>
</evidence>
<dbReference type="GO" id="GO:0035251">
    <property type="term" value="F:UDP-glucosyltransferase activity"/>
    <property type="evidence" value="ECO:0007669"/>
    <property type="project" value="InterPro"/>
</dbReference>
<dbReference type="SUPFAM" id="SSF53756">
    <property type="entry name" value="UDP-Glycosyltransferase/glycogen phosphorylase"/>
    <property type="match status" value="1"/>
</dbReference>
<evidence type="ECO:0000256" key="2">
    <source>
        <dbReference type="ARBA" id="ARBA00022679"/>
    </source>
</evidence>
<protein>
    <submittedName>
        <fullName evidence="4">Udp-glycosyltransferase</fullName>
    </submittedName>
</protein>
<comment type="caution">
    <text evidence="4">The sequence shown here is derived from an EMBL/GenBank/DDBJ whole genome shotgun (WGS) entry which is preliminary data.</text>
</comment>